<dbReference type="PANTHER" id="PTHR22602">
    <property type="entry name" value="TRANSFERASE CAF17, MITOCHONDRIAL-RELATED"/>
    <property type="match status" value="1"/>
</dbReference>
<keyword evidence="3" id="KW-0496">Mitochondrion</keyword>
<evidence type="ECO:0000256" key="2">
    <source>
        <dbReference type="ARBA" id="ARBA00022946"/>
    </source>
</evidence>
<dbReference type="PANTHER" id="PTHR22602:SF0">
    <property type="entry name" value="TRANSFERASE CAF17, MITOCHONDRIAL-RELATED"/>
    <property type="match status" value="1"/>
</dbReference>
<feature type="domain" description="CAF17 C-terminal" evidence="4">
    <location>
        <begin position="86"/>
        <end position="173"/>
    </location>
</feature>
<dbReference type="Gene3D" id="2.40.30.160">
    <property type="match status" value="1"/>
</dbReference>
<dbReference type="GO" id="GO:0016226">
    <property type="term" value="P:iron-sulfur cluster assembly"/>
    <property type="evidence" value="ECO:0007669"/>
    <property type="project" value="TreeGrafter"/>
</dbReference>
<evidence type="ECO:0000313" key="5">
    <source>
        <dbReference type="EMBL" id="CAD8674209.1"/>
    </source>
</evidence>
<organism evidence="5">
    <name type="scientific">Pyramimonas obovata</name>
    <dbReference type="NCBI Taxonomy" id="1411642"/>
    <lineage>
        <taxon>Eukaryota</taxon>
        <taxon>Viridiplantae</taxon>
        <taxon>Chlorophyta</taxon>
        <taxon>Pyramimonadophyceae</taxon>
        <taxon>Pyramimonadales</taxon>
        <taxon>Pyramimonadaceae</taxon>
        <taxon>Pyramimonas</taxon>
        <taxon>Pyramimonas incertae sedis</taxon>
    </lineage>
</organism>
<dbReference type="Pfam" id="PF25455">
    <property type="entry name" value="Beta-barrel_CAF17_C"/>
    <property type="match status" value="1"/>
</dbReference>
<dbReference type="InterPro" id="IPR057460">
    <property type="entry name" value="CAF17_C"/>
</dbReference>
<dbReference type="NCBIfam" id="TIGR03317">
    <property type="entry name" value="ygfZ_signature"/>
    <property type="match status" value="1"/>
</dbReference>
<name>A0A7S0RDL5_9CHLO</name>
<reference evidence="5" key="1">
    <citation type="submission" date="2021-01" db="EMBL/GenBank/DDBJ databases">
        <authorList>
            <person name="Corre E."/>
            <person name="Pelletier E."/>
            <person name="Niang G."/>
            <person name="Scheremetjew M."/>
            <person name="Finn R."/>
            <person name="Kale V."/>
            <person name="Holt S."/>
            <person name="Cochrane G."/>
            <person name="Meng A."/>
            <person name="Brown T."/>
            <person name="Cohen L."/>
        </authorList>
    </citation>
    <scope>NUCLEOTIDE SEQUENCE</scope>
    <source>
        <strain evidence="5">CCMP722</strain>
    </source>
</reference>
<sequence>MGMRGVFHNTALPAERAGTGDQRSSEYNYFLWRLEHGVAEGPVEIPSGEALPLEYNLAGLGAVCFRKGCYIGQELTARSHFRGVVRKRVMPATFQDTSTSPPPPCPTTAVVAGNSVLTYGDEKKKMGRLSAVTKDLTRGLALLRLQQALNPASELRVEDSEVAVRPLRPQWWPSQWGTEEQ</sequence>
<dbReference type="InterPro" id="IPR045179">
    <property type="entry name" value="YgfZ/GcvT"/>
</dbReference>
<dbReference type="InterPro" id="IPR017703">
    <property type="entry name" value="YgfZ/GCV_T_CS"/>
</dbReference>
<protein>
    <recommendedName>
        <fullName evidence="4">CAF17 C-terminal domain-containing protein</fullName>
    </recommendedName>
</protein>
<proteinExistence type="predicted"/>
<dbReference type="GO" id="GO:0005759">
    <property type="term" value="C:mitochondrial matrix"/>
    <property type="evidence" value="ECO:0007669"/>
    <property type="project" value="TreeGrafter"/>
</dbReference>
<keyword evidence="2" id="KW-0809">Transit peptide</keyword>
<gene>
    <name evidence="5" type="ORF">POBO1169_LOCUS12143</name>
</gene>
<dbReference type="SUPFAM" id="SSF103025">
    <property type="entry name" value="Folate-binding domain"/>
    <property type="match status" value="1"/>
</dbReference>
<evidence type="ECO:0000259" key="4">
    <source>
        <dbReference type="Pfam" id="PF25455"/>
    </source>
</evidence>
<evidence type="ECO:0000256" key="1">
    <source>
        <dbReference type="ARBA" id="ARBA00004173"/>
    </source>
</evidence>
<dbReference type="EMBL" id="HBFA01023840">
    <property type="protein sequence ID" value="CAD8674209.1"/>
    <property type="molecule type" value="Transcribed_RNA"/>
</dbReference>
<comment type="subcellular location">
    <subcellularLocation>
        <location evidence="1">Mitochondrion</location>
    </subcellularLocation>
</comment>
<evidence type="ECO:0000256" key="3">
    <source>
        <dbReference type="ARBA" id="ARBA00023128"/>
    </source>
</evidence>
<accession>A0A7S0RDL5</accession>
<dbReference type="AlphaFoldDB" id="A0A7S0RDL5"/>